<dbReference type="EMBL" id="FOFS01000014">
    <property type="protein sequence ID" value="SER03339.1"/>
    <property type="molecule type" value="Genomic_DNA"/>
</dbReference>
<gene>
    <name evidence="2" type="ORF">SAMN04488038_11465</name>
</gene>
<dbReference type="InterPro" id="IPR036691">
    <property type="entry name" value="Endo/exonu/phosph_ase_sf"/>
</dbReference>
<evidence type="ECO:0000259" key="1">
    <source>
        <dbReference type="Pfam" id="PF03372"/>
    </source>
</evidence>
<dbReference type="InterPro" id="IPR051916">
    <property type="entry name" value="GPI-anchor_lipid_remodeler"/>
</dbReference>
<dbReference type="RefSeq" id="WP_245732592.1">
    <property type="nucleotide sequence ID" value="NZ_FOFS01000014.1"/>
</dbReference>
<dbReference type="PANTHER" id="PTHR14859">
    <property type="entry name" value="CALCOFLUOR WHITE HYPERSENSITIVE PROTEIN PRECURSOR"/>
    <property type="match status" value="1"/>
</dbReference>
<dbReference type="Pfam" id="PF03372">
    <property type="entry name" value="Exo_endo_phos"/>
    <property type="match status" value="1"/>
</dbReference>
<keyword evidence="2" id="KW-0378">Hydrolase</keyword>
<dbReference type="GO" id="GO:0004519">
    <property type="term" value="F:endonuclease activity"/>
    <property type="evidence" value="ECO:0007669"/>
    <property type="project" value="UniProtKB-KW"/>
</dbReference>
<dbReference type="GO" id="GO:0004527">
    <property type="term" value="F:exonuclease activity"/>
    <property type="evidence" value="ECO:0007669"/>
    <property type="project" value="UniProtKB-KW"/>
</dbReference>
<protein>
    <submittedName>
        <fullName evidence="2">Metal-dependent hydrolase, endonuclease/exonuclease/phosphatase family</fullName>
    </submittedName>
</protein>
<dbReference type="GO" id="GO:0006506">
    <property type="term" value="P:GPI anchor biosynthetic process"/>
    <property type="evidence" value="ECO:0007669"/>
    <property type="project" value="TreeGrafter"/>
</dbReference>
<evidence type="ECO:0000313" key="2">
    <source>
        <dbReference type="EMBL" id="SER03339.1"/>
    </source>
</evidence>
<proteinExistence type="predicted"/>
<dbReference type="PANTHER" id="PTHR14859:SF15">
    <property type="entry name" value="ENDONUCLEASE_EXONUCLEASE_PHOSPHATASE DOMAIN-CONTAINING PROTEIN"/>
    <property type="match status" value="1"/>
</dbReference>
<dbReference type="Gene3D" id="3.60.10.10">
    <property type="entry name" value="Endonuclease/exonuclease/phosphatase"/>
    <property type="match status" value="1"/>
</dbReference>
<keyword evidence="3" id="KW-1185">Reference proteome</keyword>
<dbReference type="Proteomes" id="UP000199233">
    <property type="component" value="Unassembled WGS sequence"/>
</dbReference>
<sequence length="250" mass="27636">MTSSPDTLRVLTLNIQVGLQTAHYGHYLTGAWRHLLPSRGVRDNLDRIAELASAYDVVALQEADAGSLRTGQLNQVEYLARRAQMPYWHAAVNRNFGPFAQHCLGFLSRRPLHQLHHHALPGRVPGRGALCATLELSGGRSLQLIVTHLSLARVSRARQLDHIAGLVDAQRPALLLGDLNCEARELLAHTRLRNAGLTPISGTPTFPSWRPRRRLDHLLHTPQLRLLDSQVLASPLSDHLAVAAEFQIAP</sequence>
<dbReference type="AlphaFoldDB" id="A0A1H9KWE9"/>
<name>A0A1H9KWE9_9GAMM</name>
<dbReference type="STRING" id="489703.SAMN04488038_11465"/>
<reference evidence="2 3" key="1">
    <citation type="submission" date="2016-10" db="EMBL/GenBank/DDBJ databases">
        <authorList>
            <person name="de Groot N.N."/>
        </authorList>
    </citation>
    <scope>NUCLEOTIDE SEQUENCE [LARGE SCALE GENOMIC DNA]</scope>
    <source>
        <strain evidence="2 3">DSM 25927</strain>
    </source>
</reference>
<keyword evidence="2" id="KW-0255">Endonuclease</keyword>
<accession>A0A1H9KWE9</accession>
<keyword evidence="2" id="KW-0540">Nuclease</keyword>
<dbReference type="GO" id="GO:0016020">
    <property type="term" value="C:membrane"/>
    <property type="evidence" value="ECO:0007669"/>
    <property type="project" value="GOC"/>
</dbReference>
<dbReference type="InterPro" id="IPR005135">
    <property type="entry name" value="Endo/exonuclease/phosphatase"/>
</dbReference>
<evidence type="ECO:0000313" key="3">
    <source>
        <dbReference type="Proteomes" id="UP000199233"/>
    </source>
</evidence>
<organism evidence="2 3">
    <name type="scientific">Solimonas aquatica</name>
    <dbReference type="NCBI Taxonomy" id="489703"/>
    <lineage>
        <taxon>Bacteria</taxon>
        <taxon>Pseudomonadati</taxon>
        <taxon>Pseudomonadota</taxon>
        <taxon>Gammaproteobacteria</taxon>
        <taxon>Nevskiales</taxon>
        <taxon>Nevskiaceae</taxon>
        <taxon>Solimonas</taxon>
    </lineage>
</organism>
<dbReference type="SUPFAM" id="SSF56219">
    <property type="entry name" value="DNase I-like"/>
    <property type="match status" value="1"/>
</dbReference>
<keyword evidence="2" id="KW-0269">Exonuclease</keyword>
<feature type="domain" description="Endonuclease/exonuclease/phosphatase" evidence="1">
    <location>
        <begin position="11"/>
        <end position="239"/>
    </location>
</feature>